<feature type="domain" description="DUF4351" evidence="1">
    <location>
        <begin position="115"/>
        <end position="169"/>
    </location>
</feature>
<protein>
    <recommendedName>
        <fullName evidence="1">DUF4351 domain-containing protein</fullName>
    </recommendedName>
</protein>
<gene>
    <name evidence="2" type="ORF">C7H19_12545</name>
</gene>
<name>A0A2T1LX73_9CHRO</name>
<keyword evidence="3" id="KW-1185">Reference proteome</keyword>
<dbReference type="EMBL" id="PXOH01000012">
    <property type="protein sequence ID" value="PSF36792.1"/>
    <property type="molecule type" value="Genomic_DNA"/>
</dbReference>
<evidence type="ECO:0000313" key="2">
    <source>
        <dbReference type="EMBL" id="PSF36792.1"/>
    </source>
</evidence>
<comment type="caution">
    <text evidence="2">The sequence shown here is derived from an EMBL/GenBank/DDBJ whole genome shotgun (WGS) entry which is preliminary data.</text>
</comment>
<dbReference type="AlphaFoldDB" id="A0A2T1LX73"/>
<dbReference type="InterPro" id="IPR025587">
    <property type="entry name" value="DUF4351"/>
</dbReference>
<reference evidence="2 3" key="1">
    <citation type="submission" date="2018-03" db="EMBL/GenBank/DDBJ databases">
        <title>The ancient ancestry and fast evolution of plastids.</title>
        <authorList>
            <person name="Moore K.R."/>
            <person name="Magnabosco C."/>
            <person name="Momper L."/>
            <person name="Gold D.A."/>
            <person name="Bosak T."/>
            <person name="Fournier G.P."/>
        </authorList>
    </citation>
    <scope>NUCLEOTIDE SEQUENCE [LARGE SCALE GENOMIC DNA]</scope>
    <source>
        <strain evidence="2 3">CCALA 016</strain>
    </source>
</reference>
<dbReference type="PANTHER" id="PTHR35586:SF1">
    <property type="entry name" value="SLL1691 PROTEIN"/>
    <property type="match status" value="1"/>
</dbReference>
<dbReference type="PANTHER" id="PTHR35586">
    <property type="entry name" value="SLL1691 PROTEIN"/>
    <property type="match status" value="1"/>
</dbReference>
<proteinExistence type="predicted"/>
<reference evidence="2 3" key="2">
    <citation type="submission" date="2018-03" db="EMBL/GenBank/DDBJ databases">
        <authorList>
            <person name="Keele B.F."/>
        </authorList>
    </citation>
    <scope>NUCLEOTIDE SEQUENCE [LARGE SCALE GENOMIC DNA]</scope>
    <source>
        <strain evidence="2 3">CCALA 016</strain>
    </source>
</reference>
<dbReference type="OrthoDB" id="422588at2"/>
<accession>A0A2T1LX73</accession>
<evidence type="ECO:0000313" key="3">
    <source>
        <dbReference type="Proteomes" id="UP000239001"/>
    </source>
</evidence>
<evidence type="ECO:0000259" key="1">
    <source>
        <dbReference type="Pfam" id="PF14261"/>
    </source>
</evidence>
<sequence>MVKLLDLKQQWSELEVNRNPFATVVMAHLRALETRKNRRRRKEWKLILTKSLYEKSYSRENIINLFRFIDWVMSLPKELENEFWIEITNFEEERRMPYITSVERRGIEIGLSQGLEREKDLVIRQLKRKLGEFESEYETQVRSLEIEQIEALGEALLDFTSVDDLRLWLSNQPN</sequence>
<dbReference type="Pfam" id="PF14261">
    <property type="entry name" value="DUF4351"/>
    <property type="match status" value="1"/>
</dbReference>
<dbReference type="Proteomes" id="UP000239001">
    <property type="component" value="Unassembled WGS sequence"/>
</dbReference>
<organism evidence="2 3">
    <name type="scientific">Aphanothece hegewaldii CCALA 016</name>
    <dbReference type="NCBI Taxonomy" id="2107694"/>
    <lineage>
        <taxon>Bacteria</taxon>
        <taxon>Bacillati</taxon>
        <taxon>Cyanobacteriota</taxon>
        <taxon>Cyanophyceae</taxon>
        <taxon>Oscillatoriophycideae</taxon>
        <taxon>Chroococcales</taxon>
        <taxon>Aphanothecaceae</taxon>
        <taxon>Aphanothece</taxon>
    </lineage>
</organism>